<protein>
    <submittedName>
        <fullName evidence="1">Uncharacterized protein</fullName>
    </submittedName>
</protein>
<accession>A0A4Y2KKU3</accession>
<name>A0A4Y2KKU3_ARAVE</name>
<keyword evidence="2" id="KW-1185">Reference proteome</keyword>
<proteinExistence type="predicted"/>
<reference evidence="1 2" key="1">
    <citation type="journal article" date="2019" name="Sci. Rep.">
        <title>Orb-weaving spider Araneus ventricosus genome elucidates the spidroin gene catalogue.</title>
        <authorList>
            <person name="Kono N."/>
            <person name="Nakamura H."/>
            <person name="Ohtoshi R."/>
            <person name="Moran D.A.P."/>
            <person name="Shinohara A."/>
            <person name="Yoshida Y."/>
            <person name="Fujiwara M."/>
            <person name="Mori M."/>
            <person name="Tomita M."/>
            <person name="Arakawa K."/>
        </authorList>
    </citation>
    <scope>NUCLEOTIDE SEQUENCE [LARGE SCALE GENOMIC DNA]</scope>
</reference>
<dbReference type="AlphaFoldDB" id="A0A4Y2KKU3"/>
<comment type="caution">
    <text evidence="1">The sequence shown here is derived from an EMBL/GenBank/DDBJ whole genome shotgun (WGS) entry which is preliminary data.</text>
</comment>
<evidence type="ECO:0000313" key="1">
    <source>
        <dbReference type="EMBL" id="GBN03204.1"/>
    </source>
</evidence>
<dbReference type="EMBL" id="BGPR01004775">
    <property type="protein sequence ID" value="GBN03204.1"/>
    <property type="molecule type" value="Genomic_DNA"/>
</dbReference>
<sequence>MDIHALTIPRHLERITPHRTSFKPIHLSGSFTMVPCKRHNRSLQCPRVTVPTPLPAFKKGPPTPLSGKSFTPPSPFSGFRFCERRLLPFPTNDHISILSSAPNGKRSQMKIQTFRPHRINSHRILASTTGFGATRSK</sequence>
<dbReference type="Proteomes" id="UP000499080">
    <property type="component" value="Unassembled WGS sequence"/>
</dbReference>
<organism evidence="1 2">
    <name type="scientific">Araneus ventricosus</name>
    <name type="common">Orbweaver spider</name>
    <name type="synonym">Epeira ventricosa</name>
    <dbReference type="NCBI Taxonomy" id="182803"/>
    <lineage>
        <taxon>Eukaryota</taxon>
        <taxon>Metazoa</taxon>
        <taxon>Ecdysozoa</taxon>
        <taxon>Arthropoda</taxon>
        <taxon>Chelicerata</taxon>
        <taxon>Arachnida</taxon>
        <taxon>Araneae</taxon>
        <taxon>Araneomorphae</taxon>
        <taxon>Entelegynae</taxon>
        <taxon>Araneoidea</taxon>
        <taxon>Araneidae</taxon>
        <taxon>Araneus</taxon>
    </lineage>
</organism>
<gene>
    <name evidence="1" type="ORF">AVEN_36779_1</name>
</gene>
<evidence type="ECO:0000313" key="2">
    <source>
        <dbReference type="Proteomes" id="UP000499080"/>
    </source>
</evidence>